<feature type="non-terminal residue" evidence="1">
    <location>
        <position position="1"/>
    </location>
</feature>
<dbReference type="Proteomes" id="UP000886998">
    <property type="component" value="Unassembled WGS sequence"/>
</dbReference>
<accession>A0A8X6MH75</accession>
<proteinExistence type="predicted"/>
<dbReference type="AlphaFoldDB" id="A0A8X6MH75"/>
<evidence type="ECO:0000313" key="2">
    <source>
        <dbReference type="Proteomes" id="UP000886998"/>
    </source>
</evidence>
<keyword evidence="2" id="KW-1185">Reference proteome</keyword>
<organism evidence="1 2">
    <name type="scientific">Trichonephila inaurata madagascariensis</name>
    <dbReference type="NCBI Taxonomy" id="2747483"/>
    <lineage>
        <taxon>Eukaryota</taxon>
        <taxon>Metazoa</taxon>
        <taxon>Ecdysozoa</taxon>
        <taxon>Arthropoda</taxon>
        <taxon>Chelicerata</taxon>
        <taxon>Arachnida</taxon>
        <taxon>Araneae</taxon>
        <taxon>Araneomorphae</taxon>
        <taxon>Entelegynae</taxon>
        <taxon>Araneoidea</taxon>
        <taxon>Nephilidae</taxon>
        <taxon>Trichonephila</taxon>
        <taxon>Trichonephila inaurata</taxon>
    </lineage>
</organism>
<reference evidence="1" key="1">
    <citation type="submission" date="2020-08" db="EMBL/GenBank/DDBJ databases">
        <title>Multicomponent nature underlies the extraordinary mechanical properties of spider dragline silk.</title>
        <authorList>
            <person name="Kono N."/>
            <person name="Nakamura H."/>
            <person name="Mori M."/>
            <person name="Yoshida Y."/>
            <person name="Ohtoshi R."/>
            <person name="Malay A.D."/>
            <person name="Moran D.A.P."/>
            <person name="Tomita M."/>
            <person name="Numata K."/>
            <person name="Arakawa K."/>
        </authorList>
    </citation>
    <scope>NUCLEOTIDE SEQUENCE</scope>
</reference>
<protein>
    <submittedName>
        <fullName evidence="1">Uncharacterized protein</fullName>
    </submittedName>
</protein>
<gene>
    <name evidence="1" type="ORF">TNIN_183251</name>
</gene>
<sequence length="89" mass="10132">NTWSRMDITQVLRKKNFSKTVLKTIALETINTRYLQPNWLHVCTYGSRLNQDGSGGTGIFSELFAFYLNLVPDTSSFDGEIEAVRNTIQ</sequence>
<dbReference type="EMBL" id="BMAV01026602">
    <property type="protein sequence ID" value="GFS51872.1"/>
    <property type="molecule type" value="Genomic_DNA"/>
</dbReference>
<dbReference type="OrthoDB" id="6434129at2759"/>
<comment type="caution">
    <text evidence="1">The sequence shown here is derived from an EMBL/GenBank/DDBJ whole genome shotgun (WGS) entry which is preliminary data.</text>
</comment>
<evidence type="ECO:0000313" key="1">
    <source>
        <dbReference type="EMBL" id="GFS51872.1"/>
    </source>
</evidence>
<name>A0A8X6MH75_9ARAC</name>